<feature type="compositionally biased region" description="Low complexity" evidence="1">
    <location>
        <begin position="145"/>
        <end position="156"/>
    </location>
</feature>
<reference evidence="2" key="1">
    <citation type="submission" date="2020-03" db="EMBL/GenBank/DDBJ databases">
        <title>Hybrid Assembly of Korean Phytophthora infestans isolates.</title>
        <authorList>
            <person name="Prokchorchik M."/>
            <person name="Lee Y."/>
            <person name="Seo J."/>
            <person name="Cho J.-H."/>
            <person name="Park Y.-E."/>
            <person name="Jang D.-C."/>
            <person name="Im J.-S."/>
            <person name="Choi J.-G."/>
            <person name="Park H.-J."/>
            <person name="Lee G.-B."/>
            <person name="Lee Y.-G."/>
            <person name="Hong S.-Y."/>
            <person name="Cho K."/>
            <person name="Sohn K.H."/>
        </authorList>
    </citation>
    <scope>NUCLEOTIDE SEQUENCE</scope>
    <source>
        <strain evidence="2">KR_2_A2</strain>
    </source>
</reference>
<dbReference type="AlphaFoldDB" id="A0A8S9TT44"/>
<feature type="compositionally biased region" description="Polar residues" evidence="1">
    <location>
        <begin position="135"/>
        <end position="144"/>
    </location>
</feature>
<sequence length="162" mass="17936">MEEKSVDHAGNEESVWSNFDKSVAYMKEVASIYESAFGYNADSSSSTSKKTVTKAHLDEAHNQAQQALELLASNLLNASMTIVNSIEKQESEADRLKHKVSAIRQTIRDHQAVLDQSAISKFYSSHKASLVRTAMPSSPASNDSKQQQHQLKLALAPDQRMQ</sequence>
<name>A0A8S9TT44_PHYIN</name>
<gene>
    <name evidence="2" type="ORF">GN958_ATG18799</name>
</gene>
<dbReference type="EMBL" id="JAACNO010002635">
    <property type="protein sequence ID" value="KAF4132016.1"/>
    <property type="molecule type" value="Genomic_DNA"/>
</dbReference>
<organism evidence="2 3">
    <name type="scientific">Phytophthora infestans</name>
    <name type="common">Potato late blight agent</name>
    <name type="synonym">Botrytis infestans</name>
    <dbReference type="NCBI Taxonomy" id="4787"/>
    <lineage>
        <taxon>Eukaryota</taxon>
        <taxon>Sar</taxon>
        <taxon>Stramenopiles</taxon>
        <taxon>Oomycota</taxon>
        <taxon>Peronosporomycetes</taxon>
        <taxon>Peronosporales</taxon>
        <taxon>Peronosporaceae</taxon>
        <taxon>Phytophthora</taxon>
    </lineage>
</organism>
<dbReference type="Proteomes" id="UP000704712">
    <property type="component" value="Unassembled WGS sequence"/>
</dbReference>
<protein>
    <submittedName>
        <fullName evidence="2">Uncharacterized protein</fullName>
    </submittedName>
</protein>
<proteinExistence type="predicted"/>
<evidence type="ECO:0000313" key="2">
    <source>
        <dbReference type="EMBL" id="KAF4132016.1"/>
    </source>
</evidence>
<feature type="region of interest" description="Disordered" evidence="1">
    <location>
        <begin position="133"/>
        <end position="162"/>
    </location>
</feature>
<evidence type="ECO:0000313" key="3">
    <source>
        <dbReference type="Proteomes" id="UP000704712"/>
    </source>
</evidence>
<comment type="caution">
    <text evidence="2">The sequence shown here is derived from an EMBL/GenBank/DDBJ whole genome shotgun (WGS) entry which is preliminary data.</text>
</comment>
<evidence type="ECO:0000256" key="1">
    <source>
        <dbReference type="SAM" id="MobiDB-lite"/>
    </source>
</evidence>
<accession>A0A8S9TT44</accession>